<dbReference type="EMBL" id="JBBJCI010000417">
    <property type="protein sequence ID" value="KAK7231308.1"/>
    <property type="molecule type" value="Genomic_DNA"/>
</dbReference>
<comment type="similarity">
    <text evidence="2">Belongs to the peptidase S54 family.</text>
</comment>
<evidence type="ECO:0000256" key="3">
    <source>
        <dbReference type="ARBA" id="ARBA00022692"/>
    </source>
</evidence>
<evidence type="ECO:0000256" key="1">
    <source>
        <dbReference type="ARBA" id="ARBA00004141"/>
    </source>
</evidence>
<dbReference type="InterPro" id="IPR051739">
    <property type="entry name" value="Rhomboid_IM_Serine_Proteases"/>
</dbReference>
<comment type="subcellular location">
    <subcellularLocation>
        <location evidence="1">Membrane</location>
        <topology evidence="1">Multi-pass membrane protein</topology>
    </subcellularLocation>
</comment>
<dbReference type="Gene3D" id="1.20.1540.10">
    <property type="entry name" value="Rhomboid-like"/>
    <property type="match status" value="1"/>
</dbReference>
<evidence type="ECO:0000313" key="9">
    <source>
        <dbReference type="Proteomes" id="UP001363151"/>
    </source>
</evidence>
<protein>
    <submittedName>
        <fullName evidence="8">Serine-type endopeptidase</fullName>
    </submittedName>
</protein>
<gene>
    <name evidence="8" type="ORF">SO694_00073145</name>
</gene>
<keyword evidence="5 6" id="KW-0472">Membrane</keyword>
<sequence length="631" mass="71493">MKHLAEGVAVTRHLESGKCGKICIRGDERVPAAPPPLFLRRRARDAPRARRRNGVEWDNGPCTCCSDARKGFEWTELREVRTYSKESCHPTPTLAKSPMPNKNEIALTFSLILADDWSLDVTCHSAPGHHLAVRGFELARKHHMQEGHKINVRVDDSSLTCLQRWTKALHHMHLLYAENKHSSHGGGSRIVVGAAVEVAYAHSIEAAHAVFDPNATDPTGQPVRSYPYRVKIPRGYMRFPTRAWHEGQYVMGHVKKFDRKTELYTIEYKSGPYKQTEGPRLNLGPPVKGLPDATIIEECHRAFLSVDEATKSDNFPFLMLLISIAQVVCFGYWAPKMDKEISATTPVAGPQYLWFKTVRNFPYCNDRRSFWTMMLSYQLVHSGLEHIGFNIILQLIFGIPIELIHGAIIFFIYEMGVVCGALACVMSDPYIAVVGCSGGVYCLFGIHVAHMILNWSDMKHSAIPREVRLLIFFLLFASETGTWWFVNTAGKSYAAHAGGAFCGLFMGLGFMTNFEIECWETVLRWLARVGLLTFLVVGITWYVVADPPAPLFLWEFGDKNKMPCCFQLFECDIERKFKYYDHFECDKSLEDDKNSYQYNLEVGSTTFQECNDIRRELNNTFGCGDCGNYGD</sequence>
<dbReference type="Pfam" id="PF01694">
    <property type="entry name" value="Rhomboid"/>
    <property type="match status" value="1"/>
</dbReference>
<evidence type="ECO:0000313" key="8">
    <source>
        <dbReference type="EMBL" id="KAK7231308.1"/>
    </source>
</evidence>
<evidence type="ECO:0000259" key="7">
    <source>
        <dbReference type="Pfam" id="PF01694"/>
    </source>
</evidence>
<feature type="transmembrane region" description="Helical" evidence="6">
    <location>
        <begin position="467"/>
        <end position="486"/>
    </location>
</feature>
<dbReference type="PANTHER" id="PTHR45840">
    <property type="entry name" value="RHOMBOID-RELATED PROTEIN"/>
    <property type="match status" value="1"/>
</dbReference>
<accession>A0ABR1FIF3</accession>
<keyword evidence="9" id="KW-1185">Reference proteome</keyword>
<evidence type="ECO:0000256" key="6">
    <source>
        <dbReference type="SAM" id="Phobius"/>
    </source>
</evidence>
<organism evidence="8 9">
    <name type="scientific">Aureococcus anophagefferens</name>
    <name type="common">Harmful bloom alga</name>
    <dbReference type="NCBI Taxonomy" id="44056"/>
    <lineage>
        <taxon>Eukaryota</taxon>
        <taxon>Sar</taxon>
        <taxon>Stramenopiles</taxon>
        <taxon>Ochrophyta</taxon>
        <taxon>Pelagophyceae</taxon>
        <taxon>Pelagomonadales</taxon>
        <taxon>Pelagomonadaceae</taxon>
        <taxon>Aureococcus</taxon>
    </lineage>
</organism>
<feature type="domain" description="Peptidase S54 rhomboid" evidence="7">
    <location>
        <begin position="370"/>
        <end position="510"/>
    </location>
</feature>
<keyword evidence="4 6" id="KW-1133">Transmembrane helix</keyword>
<dbReference type="InterPro" id="IPR022764">
    <property type="entry name" value="Peptidase_S54_rhomboid_dom"/>
</dbReference>
<keyword evidence="3 6" id="KW-0812">Transmembrane</keyword>
<name>A0ABR1FIF3_AURAN</name>
<feature type="transmembrane region" description="Helical" evidence="6">
    <location>
        <begin position="492"/>
        <end position="513"/>
    </location>
</feature>
<evidence type="ECO:0000256" key="4">
    <source>
        <dbReference type="ARBA" id="ARBA00022989"/>
    </source>
</evidence>
<evidence type="ECO:0000256" key="5">
    <source>
        <dbReference type="ARBA" id="ARBA00023136"/>
    </source>
</evidence>
<evidence type="ECO:0000256" key="2">
    <source>
        <dbReference type="ARBA" id="ARBA00009045"/>
    </source>
</evidence>
<feature type="transmembrane region" description="Helical" evidence="6">
    <location>
        <begin position="525"/>
        <end position="544"/>
    </location>
</feature>
<feature type="transmembrane region" description="Helical" evidence="6">
    <location>
        <begin position="429"/>
        <end position="455"/>
    </location>
</feature>
<proteinExistence type="inferred from homology"/>
<dbReference type="SUPFAM" id="SSF144091">
    <property type="entry name" value="Rhomboid-like"/>
    <property type="match status" value="1"/>
</dbReference>
<feature type="transmembrane region" description="Helical" evidence="6">
    <location>
        <begin position="403"/>
        <end position="423"/>
    </location>
</feature>
<comment type="caution">
    <text evidence="8">The sequence shown here is derived from an EMBL/GenBank/DDBJ whole genome shotgun (WGS) entry which is preliminary data.</text>
</comment>
<reference evidence="8 9" key="1">
    <citation type="submission" date="2024-03" db="EMBL/GenBank/DDBJ databases">
        <title>Aureococcus anophagefferens CCMP1851 and Kratosvirus quantuckense: Draft genome of a second virus-susceptible host strain in the model system.</title>
        <authorList>
            <person name="Chase E."/>
            <person name="Truchon A.R."/>
            <person name="Schepens W."/>
            <person name="Wilhelm S.W."/>
        </authorList>
    </citation>
    <scope>NUCLEOTIDE SEQUENCE [LARGE SCALE GENOMIC DNA]</scope>
    <source>
        <strain evidence="8 9">CCMP1851</strain>
    </source>
</reference>
<dbReference type="Proteomes" id="UP001363151">
    <property type="component" value="Unassembled WGS sequence"/>
</dbReference>
<dbReference type="PANTHER" id="PTHR45840:SF2">
    <property type="entry name" value="PROTEIN RHOMBOID-RELATED"/>
    <property type="match status" value="1"/>
</dbReference>
<dbReference type="InterPro" id="IPR035952">
    <property type="entry name" value="Rhomboid-like_sf"/>
</dbReference>